<name>A0A147BG92_IXORI</name>
<comment type="subcellular location">
    <subcellularLocation>
        <location evidence="1">Nucleus</location>
    </subcellularLocation>
</comment>
<evidence type="ECO:0000313" key="8">
    <source>
        <dbReference type="EMBL" id="JAR89788.1"/>
    </source>
</evidence>
<keyword evidence="2" id="KW-0677">Repeat</keyword>
<evidence type="ECO:0000259" key="7">
    <source>
        <dbReference type="PROSITE" id="PS50172"/>
    </source>
</evidence>
<dbReference type="Pfam" id="PF16589">
    <property type="entry name" value="BRCT_2"/>
    <property type="match status" value="1"/>
</dbReference>
<dbReference type="Pfam" id="PF00533">
    <property type="entry name" value="BRCT"/>
    <property type="match status" value="1"/>
</dbReference>
<evidence type="ECO:0000256" key="4">
    <source>
        <dbReference type="ARBA" id="ARBA00023204"/>
    </source>
</evidence>
<evidence type="ECO:0000256" key="1">
    <source>
        <dbReference type="ARBA" id="ARBA00004123"/>
    </source>
</evidence>
<sequence>MPVIKLQHVVSFSSEDKVHKAENLLKSERYRKWKCATAGEKQASVILQLEKASVISSIDIGNESSAFIEVLVARSSDAAPEFQVLLVASSFMSPMDARQGTNLNRVRMFSTDKLSQTFAKEKWDRIKVVCTQPFNKSMQYGLAFITLHSPEEMDPKGGSSPKAALGGFQLKGDDDETDLAVGSWFAKRKEKERLSQDTSTSPAAIKGASFAATTLRTAEEKSLKPVPQVLKKEEKQPAALVERKVASPLPKPAKKPPVEQPKKPPVEQPKKALAEKLTPKTPKPEAAKKPKVQPRFHELMKGVVFVLSGFQNPARSQIRDKALEMGAKYKGDWDRSCTHLVCAFLNTPKYGQVNAAGGRIVTKDWVLDCHRDRTLHPWRQYKLGSYDRPPTPEPAEEAEEEAPATRKRSPVKRPAAEPDTSASAPTTPSSSQEQAAVHTPKKKPRRQSDAAAESTPGRPGERESSGESDFDAPTDVDASDKDEEDTDDEIERAKRKGAVAHDRGSGKTQSRDTDVAQPEAGGSALDDVTSSLNLPELPDFFKGKTFVLYGDFPDDEKRMLTRYIVGHDGDLMEDIDSSVKFVITKSNWNEHFDNVLCDNEALVFLRPRWVTRCHEAGKRVPFQPFVVACPDS</sequence>
<organism evidence="8">
    <name type="scientific">Ixodes ricinus</name>
    <name type="common">Common tick</name>
    <name type="synonym">Acarus ricinus</name>
    <dbReference type="NCBI Taxonomy" id="34613"/>
    <lineage>
        <taxon>Eukaryota</taxon>
        <taxon>Metazoa</taxon>
        <taxon>Ecdysozoa</taxon>
        <taxon>Arthropoda</taxon>
        <taxon>Chelicerata</taxon>
        <taxon>Arachnida</taxon>
        <taxon>Acari</taxon>
        <taxon>Parasitiformes</taxon>
        <taxon>Ixodida</taxon>
        <taxon>Ixodoidea</taxon>
        <taxon>Ixodidae</taxon>
        <taxon>Ixodinae</taxon>
        <taxon>Ixodes</taxon>
    </lineage>
</organism>
<feature type="domain" description="BRCT" evidence="7">
    <location>
        <begin position="295"/>
        <end position="383"/>
    </location>
</feature>
<evidence type="ECO:0000256" key="2">
    <source>
        <dbReference type="ARBA" id="ARBA00022737"/>
    </source>
</evidence>
<feature type="region of interest" description="Disordered" evidence="6">
    <location>
        <begin position="152"/>
        <end position="171"/>
    </location>
</feature>
<dbReference type="GO" id="GO:0000012">
    <property type="term" value="P:single strand break repair"/>
    <property type="evidence" value="ECO:0007669"/>
    <property type="project" value="InterPro"/>
</dbReference>
<feature type="compositionally biased region" description="Basic and acidic residues" evidence="6">
    <location>
        <begin position="230"/>
        <end position="245"/>
    </location>
</feature>
<dbReference type="Pfam" id="PF01834">
    <property type="entry name" value="XRCC1_N"/>
    <property type="match status" value="1"/>
</dbReference>
<feature type="region of interest" description="Disordered" evidence="6">
    <location>
        <begin position="382"/>
        <end position="528"/>
    </location>
</feature>
<dbReference type="InterPro" id="IPR008979">
    <property type="entry name" value="Galactose-bd-like_sf"/>
</dbReference>
<keyword evidence="4" id="KW-0234">DNA repair</keyword>
<dbReference type="PANTHER" id="PTHR11370:SF5">
    <property type="entry name" value="DNA REPAIR PROTEIN XRCC1"/>
    <property type="match status" value="1"/>
</dbReference>
<feature type="domain" description="BRCT" evidence="7">
    <location>
        <begin position="536"/>
        <end position="627"/>
    </location>
</feature>
<accession>A0A147BG92</accession>
<dbReference type="SUPFAM" id="SSF49785">
    <property type="entry name" value="Galactose-binding domain-like"/>
    <property type="match status" value="1"/>
</dbReference>
<protein>
    <submittedName>
        <fullName evidence="8">Putative dna repair protein</fullName>
    </submittedName>
</protein>
<dbReference type="AlphaFoldDB" id="A0A147BG92"/>
<dbReference type="Gene3D" id="2.60.120.260">
    <property type="entry name" value="Galactose-binding domain-like"/>
    <property type="match status" value="1"/>
</dbReference>
<keyword evidence="5" id="KW-0539">Nucleus</keyword>
<dbReference type="InterPro" id="IPR045080">
    <property type="entry name" value="BRCT_XRCC1_rpt1"/>
</dbReference>
<evidence type="ECO:0000256" key="3">
    <source>
        <dbReference type="ARBA" id="ARBA00022763"/>
    </source>
</evidence>
<feature type="compositionally biased region" description="Acidic residues" evidence="6">
    <location>
        <begin position="480"/>
        <end position="490"/>
    </location>
</feature>
<dbReference type="Gene3D" id="3.40.50.10190">
    <property type="entry name" value="BRCT domain"/>
    <property type="match status" value="2"/>
</dbReference>
<feature type="compositionally biased region" description="Basic and acidic residues" evidence="6">
    <location>
        <begin position="499"/>
        <end position="514"/>
    </location>
</feature>
<dbReference type="EMBL" id="GEGO01005616">
    <property type="protein sequence ID" value="JAR89788.1"/>
    <property type="molecule type" value="Transcribed_RNA"/>
</dbReference>
<dbReference type="FunFam" id="3.40.50.10190:FF:000008">
    <property type="entry name" value="X-ray repair cross complementing 1"/>
    <property type="match status" value="1"/>
</dbReference>
<evidence type="ECO:0000256" key="5">
    <source>
        <dbReference type="ARBA" id="ARBA00023242"/>
    </source>
</evidence>
<dbReference type="InterPro" id="IPR002706">
    <property type="entry name" value="Xrcc1_N"/>
</dbReference>
<reference evidence="8" key="1">
    <citation type="journal article" date="2018" name="PLoS Negl. Trop. Dis.">
        <title>Sialome diversity of ticks revealed by RNAseq of single tick salivary glands.</title>
        <authorList>
            <person name="Perner J."/>
            <person name="Kropackova S."/>
            <person name="Kopacek P."/>
            <person name="Ribeiro J.M."/>
        </authorList>
    </citation>
    <scope>NUCLEOTIDE SEQUENCE</scope>
    <source>
        <strain evidence="8">Siblings of single egg batch collected in Ceske Budejovice</strain>
        <tissue evidence="8">Salivary glands</tissue>
    </source>
</reference>
<dbReference type="GO" id="GO:0006303">
    <property type="term" value="P:double-strand break repair via nonhomologous end joining"/>
    <property type="evidence" value="ECO:0007669"/>
    <property type="project" value="InterPro"/>
</dbReference>
<proteinExistence type="predicted"/>
<dbReference type="SUPFAM" id="SSF52113">
    <property type="entry name" value="BRCT domain"/>
    <property type="match status" value="2"/>
</dbReference>
<evidence type="ECO:0000256" key="6">
    <source>
        <dbReference type="SAM" id="MobiDB-lite"/>
    </source>
</evidence>
<keyword evidence="3" id="KW-0227">DNA damage</keyword>
<dbReference type="PROSITE" id="PS50172">
    <property type="entry name" value="BRCT"/>
    <property type="match status" value="2"/>
</dbReference>
<feature type="region of interest" description="Disordered" evidence="6">
    <location>
        <begin position="219"/>
        <end position="291"/>
    </location>
</feature>
<dbReference type="GO" id="GO:0003684">
    <property type="term" value="F:damaged DNA binding"/>
    <property type="evidence" value="ECO:0007669"/>
    <property type="project" value="InterPro"/>
</dbReference>
<dbReference type="SMART" id="SM00292">
    <property type="entry name" value="BRCT"/>
    <property type="match status" value="2"/>
</dbReference>
<dbReference type="InterPro" id="IPR001357">
    <property type="entry name" value="BRCT_dom"/>
</dbReference>
<feature type="compositionally biased region" description="Low complexity" evidence="6">
    <location>
        <begin position="417"/>
        <end position="431"/>
    </location>
</feature>
<dbReference type="PANTHER" id="PTHR11370">
    <property type="entry name" value="DNA-REPAIR PROTEIN XRCC1"/>
    <property type="match status" value="1"/>
</dbReference>
<dbReference type="InterPro" id="IPR036420">
    <property type="entry name" value="BRCT_dom_sf"/>
</dbReference>
<dbReference type="GO" id="GO:0006284">
    <property type="term" value="P:base-excision repair"/>
    <property type="evidence" value="ECO:0007669"/>
    <property type="project" value="InterPro"/>
</dbReference>
<dbReference type="CDD" id="cd17725">
    <property type="entry name" value="BRCT_XRCC1_rpt1"/>
    <property type="match status" value="1"/>
</dbReference>
<dbReference type="GO" id="GO:0005634">
    <property type="term" value="C:nucleus"/>
    <property type="evidence" value="ECO:0007669"/>
    <property type="project" value="UniProtKB-SubCell"/>
</dbReference>
<dbReference type="FunFam" id="2.60.120.260:FF:000025">
    <property type="entry name" value="DNA repair protein XRCC1 isoform X1"/>
    <property type="match status" value="1"/>
</dbReference>
<feature type="compositionally biased region" description="Basic and acidic residues" evidence="6">
    <location>
        <begin position="256"/>
        <end position="288"/>
    </location>
</feature>